<feature type="binding site" evidence="10">
    <location>
        <position position="54"/>
    </location>
    <ligand>
        <name>Mg(2+)</name>
        <dbReference type="ChEBI" id="CHEBI:18420"/>
        <label>1</label>
    </ligand>
</feature>
<accession>A0A0U5AZG3</accession>
<dbReference type="GO" id="GO:0004523">
    <property type="term" value="F:RNA-DNA hybrid ribonuclease activity"/>
    <property type="evidence" value="ECO:0007669"/>
    <property type="project" value="UniProtKB-UniRule"/>
</dbReference>
<keyword evidence="5 10" id="KW-0540">Nuclease</keyword>
<evidence type="ECO:0000313" key="13">
    <source>
        <dbReference type="Proteomes" id="UP000068196"/>
    </source>
</evidence>
<keyword evidence="13" id="KW-1185">Reference proteome</keyword>
<dbReference type="KEGG" id="cthi:THC_1734"/>
<dbReference type="InterPro" id="IPR050092">
    <property type="entry name" value="RNase_H"/>
</dbReference>
<evidence type="ECO:0000256" key="5">
    <source>
        <dbReference type="ARBA" id="ARBA00022722"/>
    </source>
</evidence>
<comment type="catalytic activity">
    <reaction evidence="1 10">
        <text>Endonucleolytic cleavage to 5'-phosphomonoester.</text>
        <dbReference type="EC" id="3.1.26.4"/>
    </reaction>
</comment>
<reference evidence="13" key="2">
    <citation type="journal article" date="2016" name="Int. J. Syst. Evol. Microbiol.">
        <title>Caldimicrobium thiodismutans sp. nov., a sulfur-disproportionating bacterium isolated from a hot spring.</title>
        <authorList>
            <person name="Kojima H."/>
            <person name="Umezawa K."/>
            <person name="Fukui M."/>
        </authorList>
    </citation>
    <scope>NUCLEOTIDE SEQUENCE [LARGE SCALE GENOMIC DNA]</scope>
    <source>
        <strain evidence="13">TF1</strain>
    </source>
</reference>
<keyword evidence="7 10" id="KW-0255">Endonuclease</keyword>
<evidence type="ECO:0000256" key="8">
    <source>
        <dbReference type="ARBA" id="ARBA00022801"/>
    </source>
</evidence>
<keyword evidence="9 10" id="KW-0460">Magnesium</keyword>
<dbReference type="InterPro" id="IPR036397">
    <property type="entry name" value="RNaseH_sf"/>
</dbReference>
<dbReference type="STRING" id="1653476.THC_1734"/>
<comment type="function">
    <text evidence="10">Endonuclease that specifically degrades the RNA of RNA-DNA hybrids.</text>
</comment>
<dbReference type="PANTHER" id="PTHR10642:SF26">
    <property type="entry name" value="RIBONUCLEASE H1"/>
    <property type="match status" value="1"/>
</dbReference>
<evidence type="ECO:0000256" key="1">
    <source>
        <dbReference type="ARBA" id="ARBA00000077"/>
    </source>
</evidence>
<feature type="binding site" evidence="10">
    <location>
        <position position="16"/>
    </location>
    <ligand>
        <name>Mg(2+)</name>
        <dbReference type="ChEBI" id="CHEBI:18420"/>
        <label>2</label>
    </ligand>
</feature>
<feature type="domain" description="RNase H type-1" evidence="11">
    <location>
        <begin position="7"/>
        <end position="148"/>
    </location>
</feature>
<proteinExistence type="inferred from homology"/>
<dbReference type="GO" id="GO:0043137">
    <property type="term" value="P:DNA replication, removal of RNA primer"/>
    <property type="evidence" value="ECO:0007669"/>
    <property type="project" value="TreeGrafter"/>
</dbReference>
<evidence type="ECO:0000256" key="9">
    <source>
        <dbReference type="ARBA" id="ARBA00022842"/>
    </source>
</evidence>
<dbReference type="GO" id="GO:0003676">
    <property type="term" value="F:nucleic acid binding"/>
    <property type="evidence" value="ECO:0007669"/>
    <property type="project" value="InterPro"/>
</dbReference>
<evidence type="ECO:0000256" key="3">
    <source>
        <dbReference type="ARBA" id="ARBA00011245"/>
    </source>
</evidence>
<dbReference type="InterPro" id="IPR012337">
    <property type="entry name" value="RNaseH-like_sf"/>
</dbReference>
<dbReference type="AlphaFoldDB" id="A0A0U5AZG3"/>
<evidence type="ECO:0000259" key="11">
    <source>
        <dbReference type="PROSITE" id="PS50879"/>
    </source>
</evidence>
<evidence type="ECO:0000256" key="10">
    <source>
        <dbReference type="HAMAP-Rule" id="MF_00042"/>
    </source>
</evidence>
<comment type="cofactor">
    <cofactor evidence="10">
        <name>Mg(2+)</name>
        <dbReference type="ChEBI" id="CHEBI:18420"/>
    </cofactor>
    <text evidence="10">Binds 1 Mg(2+) ion per subunit. May bind a second metal ion at a regulatory site, or after substrate binding.</text>
</comment>
<dbReference type="GO" id="GO:0000287">
    <property type="term" value="F:magnesium ion binding"/>
    <property type="evidence" value="ECO:0007669"/>
    <property type="project" value="UniProtKB-UniRule"/>
</dbReference>
<evidence type="ECO:0000313" key="12">
    <source>
        <dbReference type="EMBL" id="BAU24094.1"/>
    </source>
</evidence>
<dbReference type="EC" id="3.1.26.4" evidence="4 10"/>
<dbReference type="SUPFAM" id="SSF53098">
    <property type="entry name" value="Ribonuclease H-like"/>
    <property type="match status" value="1"/>
</dbReference>
<sequence length="154" mass="17533">MEKQELQSREISVYVDGCSLGNPGPGGYGVLIKKGGKEIVLKGGEAETTNNRMELMAVIKALSYFKNKSKIVVYGDSEYVIKGATEWLPLWKKKGFKTSEGKPVKNQDLWKELERWLNFHEVRFIKVPAHSGHPENERVDQIAKAEARKWKRNS</sequence>
<dbReference type="NCBIfam" id="NF001236">
    <property type="entry name" value="PRK00203.1"/>
    <property type="match status" value="1"/>
</dbReference>
<dbReference type="PATRIC" id="fig|1653476.3.peg.1810"/>
<feature type="binding site" evidence="10">
    <location>
        <position position="16"/>
    </location>
    <ligand>
        <name>Mg(2+)</name>
        <dbReference type="ChEBI" id="CHEBI:18420"/>
        <label>1</label>
    </ligand>
</feature>
<name>A0A0U5AZG3_9BACT</name>
<dbReference type="RefSeq" id="WP_068516239.1">
    <property type="nucleotide sequence ID" value="NZ_AP014945.1"/>
</dbReference>
<dbReference type="GO" id="GO:0005737">
    <property type="term" value="C:cytoplasm"/>
    <property type="evidence" value="ECO:0007669"/>
    <property type="project" value="UniProtKB-SubCell"/>
</dbReference>
<keyword evidence="10" id="KW-0963">Cytoplasm</keyword>
<feature type="binding site" evidence="10">
    <location>
        <position position="140"/>
    </location>
    <ligand>
        <name>Mg(2+)</name>
        <dbReference type="ChEBI" id="CHEBI:18420"/>
        <label>2</label>
    </ligand>
</feature>
<comment type="subcellular location">
    <subcellularLocation>
        <location evidence="10">Cytoplasm</location>
    </subcellularLocation>
</comment>
<dbReference type="CDD" id="cd09278">
    <property type="entry name" value="RNase_HI_prokaryote_like"/>
    <property type="match status" value="1"/>
</dbReference>
<gene>
    <name evidence="10" type="primary">rnhA</name>
    <name evidence="12" type="ORF">THC_1734</name>
</gene>
<dbReference type="Pfam" id="PF00075">
    <property type="entry name" value="RNase_H"/>
    <property type="match status" value="1"/>
</dbReference>
<evidence type="ECO:0000256" key="7">
    <source>
        <dbReference type="ARBA" id="ARBA00022759"/>
    </source>
</evidence>
<dbReference type="InterPro" id="IPR022892">
    <property type="entry name" value="RNaseHI"/>
</dbReference>
<feature type="binding site" evidence="10">
    <location>
        <position position="76"/>
    </location>
    <ligand>
        <name>Mg(2+)</name>
        <dbReference type="ChEBI" id="CHEBI:18420"/>
        <label>1</label>
    </ligand>
</feature>
<dbReference type="Gene3D" id="3.30.420.10">
    <property type="entry name" value="Ribonuclease H-like superfamily/Ribonuclease H"/>
    <property type="match status" value="1"/>
</dbReference>
<protein>
    <recommendedName>
        <fullName evidence="4 10">Ribonuclease H</fullName>
        <shortName evidence="10">RNase H</shortName>
        <ecNumber evidence="4 10">3.1.26.4</ecNumber>
    </recommendedName>
</protein>
<keyword evidence="6 10" id="KW-0479">Metal-binding</keyword>
<dbReference type="PANTHER" id="PTHR10642">
    <property type="entry name" value="RIBONUCLEASE H1"/>
    <property type="match status" value="1"/>
</dbReference>
<dbReference type="OrthoDB" id="7845843at2"/>
<dbReference type="EMBL" id="AP014945">
    <property type="protein sequence ID" value="BAU24094.1"/>
    <property type="molecule type" value="Genomic_DNA"/>
</dbReference>
<dbReference type="PROSITE" id="PS50879">
    <property type="entry name" value="RNASE_H_1"/>
    <property type="match status" value="1"/>
</dbReference>
<comment type="similarity">
    <text evidence="2 10">Belongs to the RNase H family.</text>
</comment>
<evidence type="ECO:0000256" key="4">
    <source>
        <dbReference type="ARBA" id="ARBA00012180"/>
    </source>
</evidence>
<evidence type="ECO:0000256" key="2">
    <source>
        <dbReference type="ARBA" id="ARBA00005300"/>
    </source>
</evidence>
<dbReference type="Proteomes" id="UP000068196">
    <property type="component" value="Chromosome"/>
</dbReference>
<comment type="subunit">
    <text evidence="3 10">Monomer.</text>
</comment>
<keyword evidence="8 10" id="KW-0378">Hydrolase</keyword>
<organism evidence="12 13">
    <name type="scientific">Caldimicrobium thiodismutans</name>
    <dbReference type="NCBI Taxonomy" id="1653476"/>
    <lineage>
        <taxon>Bacteria</taxon>
        <taxon>Pseudomonadati</taxon>
        <taxon>Thermodesulfobacteriota</taxon>
        <taxon>Thermodesulfobacteria</taxon>
        <taxon>Thermodesulfobacteriales</taxon>
        <taxon>Thermodesulfobacteriaceae</taxon>
        <taxon>Caldimicrobium</taxon>
    </lineage>
</organism>
<reference evidence="12 13" key="1">
    <citation type="journal article" date="2016" name="Int. J. Syst. Evol. Microbiol.">
        <title>Caldimicrobium thiodismutans sp. nov., a sulfur-disproportionating bacterium isolated from a hot spring, and emended description of the genus Caldimicrobium.</title>
        <authorList>
            <person name="Kojima H."/>
            <person name="Umezawa K."/>
            <person name="Fukui M."/>
        </authorList>
    </citation>
    <scope>NUCLEOTIDE SEQUENCE [LARGE SCALE GENOMIC DNA]</scope>
    <source>
        <strain evidence="12 13">TF1</strain>
    </source>
</reference>
<dbReference type="HAMAP" id="MF_00042">
    <property type="entry name" value="RNase_H"/>
    <property type="match status" value="1"/>
</dbReference>
<dbReference type="InterPro" id="IPR002156">
    <property type="entry name" value="RNaseH_domain"/>
</dbReference>
<evidence type="ECO:0000256" key="6">
    <source>
        <dbReference type="ARBA" id="ARBA00022723"/>
    </source>
</evidence>